<dbReference type="GO" id="GO:0008218">
    <property type="term" value="P:bioluminescence"/>
    <property type="evidence" value="ECO:0007669"/>
    <property type="project" value="InterPro"/>
</dbReference>
<evidence type="ECO:0000313" key="3">
    <source>
        <dbReference type="Proteomes" id="UP000050517"/>
    </source>
</evidence>
<feature type="domain" description="Acyl-protein synthetase LuxE" evidence="1">
    <location>
        <begin position="57"/>
        <end position="378"/>
    </location>
</feature>
<evidence type="ECO:0000259" key="1">
    <source>
        <dbReference type="Pfam" id="PF04443"/>
    </source>
</evidence>
<keyword evidence="3" id="KW-1185">Reference proteome</keyword>
<dbReference type="STRING" id="1544416.Cocul_01692"/>
<dbReference type="InterPro" id="IPR042099">
    <property type="entry name" value="ANL_N_sf"/>
</dbReference>
<dbReference type="GO" id="GO:0047474">
    <property type="term" value="F:long-chain fatty acid--protein ligase activity"/>
    <property type="evidence" value="ECO:0007669"/>
    <property type="project" value="InterPro"/>
</dbReference>
<proteinExistence type="predicted"/>
<dbReference type="Proteomes" id="UP000050517">
    <property type="component" value="Unassembled WGS sequence"/>
</dbReference>
<dbReference type="EMBL" id="LKST01000003">
    <property type="protein sequence ID" value="KQB83622.1"/>
    <property type="molecule type" value="Genomic_DNA"/>
</dbReference>
<evidence type="ECO:0000313" key="2">
    <source>
        <dbReference type="EMBL" id="KQB83622.1"/>
    </source>
</evidence>
<name>A0A0Q1AA05_9CORY</name>
<dbReference type="AlphaFoldDB" id="A0A0Q1AA05"/>
<dbReference type="InterPro" id="IPR007534">
    <property type="entry name" value="LuxE"/>
</dbReference>
<dbReference type="Pfam" id="PF04443">
    <property type="entry name" value="LuxE"/>
    <property type="match status" value="1"/>
</dbReference>
<organism evidence="2 3">
    <name type="scientific">Corynebacterium oculi</name>
    <dbReference type="NCBI Taxonomy" id="1544416"/>
    <lineage>
        <taxon>Bacteria</taxon>
        <taxon>Bacillati</taxon>
        <taxon>Actinomycetota</taxon>
        <taxon>Actinomycetes</taxon>
        <taxon>Mycobacteriales</taxon>
        <taxon>Corynebacteriaceae</taxon>
        <taxon>Corynebacterium</taxon>
    </lineage>
</organism>
<protein>
    <submittedName>
        <fullName evidence="2">Acyl-protein synthetase, LuxE</fullName>
    </submittedName>
</protein>
<sequence length="384" mass="42861">MTPPYLAPLRVPDPQALPHLQELCDLRAPYTLTPDSVRLFDLAMQEINAWHRARNEFWRSLTEADPHAAPPIPAAFFKRHETLSVPREQVAVHLTSSGTSGQKSQMFFDRWSISSAQRMVAFIFDHYGWHTPQQEVDYLLLSYEPQRNLKVGTSFTNTYLCDFAPARHVTYALRCCSAAGDTPAHEFDPFGSIRAIERAAADAVPLRIFGFPAFLTAILRRREALGYRPLRLAPESLVFLGGGWKNHADKQIPREELRALITRTLGIAPERIRDSFGSVEHCVPVVECPRHRLHLPVWSRAVIRDVATLAPLPHGRRGFLHLMSPYITSVPAHSVLMGDIASAHPAEECGCGAHTDWIALHGRAGVSRNRSCAIAAAELLKGRA</sequence>
<dbReference type="PATRIC" id="fig|1544416.3.peg.1694"/>
<dbReference type="Gene3D" id="3.40.50.12780">
    <property type="entry name" value="N-terminal domain of ligase-like"/>
    <property type="match status" value="1"/>
</dbReference>
<gene>
    <name evidence="2" type="ORF">Cocul_01692</name>
</gene>
<comment type="caution">
    <text evidence="2">The sequence shown here is derived from an EMBL/GenBank/DDBJ whole genome shotgun (WGS) entry which is preliminary data.</text>
</comment>
<dbReference type="OrthoDB" id="6761572at2"/>
<dbReference type="RefSeq" id="WP_055122796.1">
    <property type="nucleotide sequence ID" value="NZ_LKST01000003.1"/>
</dbReference>
<dbReference type="SUPFAM" id="SSF56801">
    <property type="entry name" value="Acetyl-CoA synthetase-like"/>
    <property type="match status" value="1"/>
</dbReference>
<reference evidence="2 3" key="1">
    <citation type="submission" date="2015-10" db="EMBL/GenBank/DDBJ databases">
        <title>Corynebacteirum lowii and Corynebacterium oculi species nova, derived from human clinical disease and and emended description of Corynebacterium mastiditis.</title>
        <authorList>
            <person name="Bernard K."/>
            <person name="Pacheco A.L."/>
            <person name="Mcdougall C."/>
            <person name="Burtx T."/>
            <person name="Weibe D."/>
            <person name="Tyler S."/>
            <person name="Olson A.B."/>
            <person name="Cnockaert M."/>
            <person name="Eguchi H."/>
            <person name="Kuwahara T."/>
            <person name="Nakayama-Imaohji H."/>
            <person name="Boudewijins M."/>
            <person name="Van Hoecke F."/>
            <person name="Bernier A.-M."/>
            <person name="Vandamme P."/>
        </authorList>
    </citation>
    <scope>NUCLEOTIDE SEQUENCE [LARGE SCALE GENOMIC DNA]</scope>
    <source>
        <strain evidence="2 3">NML 130210</strain>
    </source>
</reference>
<accession>A0A0Q1AA05</accession>